<evidence type="ECO:0000256" key="3">
    <source>
        <dbReference type="ARBA" id="ARBA00034078"/>
    </source>
</evidence>
<dbReference type="InterPro" id="IPR017927">
    <property type="entry name" value="FAD-bd_FR_type"/>
</dbReference>
<feature type="domain" description="FAD-binding FR-type" evidence="4">
    <location>
        <begin position="1"/>
        <end position="103"/>
    </location>
</feature>
<keyword evidence="6" id="KW-1185">Reference proteome</keyword>
<dbReference type="Proteomes" id="UP001626593">
    <property type="component" value="Chromosome"/>
</dbReference>
<dbReference type="InterPro" id="IPR001433">
    <property type="entry name" value="OxRdtase_FAD/NAD-bd"/>
</dbReference>
<comment type="cofactor">
    <cofactor evidence="1">
        <name>FAD</name>
        <dbReference type="ChEBI" id="CHEBI:57692"/>
    </cofactor>
</comment>
<dbReference type="EMBL" id="CP141259">
    <property type="protein sequence ID" value="WRL48846.1"/>
    <property type="molecule type" value="Genomic_DNA"/>
</dbReference>
<evidence type="ECO:0000256" key="2">
    <source>
        <dbReference type="ARBA" id="ARBA00022714"/>
    </source>
</evidence>
<evidence type="ECO:0000256" key="1">
    <source>
        <dbReference type="ARBA" id="ARBA00001974"/>
    </source>
</evidence>
<dbReference type="CDD" id="cd00322">
    <property type="entry name" value="FNR_like"/>
    <property type="match status" value="1"/>
</dbReference>
<dbReference type="Pfam" id="PF00175">
    <property type="entry name" value="NAD_binding_1"/>
    <property type="match status" value="1"/>
</dbReference>
<comment type="cofactor">
    <cofactor evidence="3">
        <name>[2Fe-2S] cluster</name>
        <dbReference type="ChEBI" id="CHEBI:190135"/>
    </cofactor>
</comment>
<name>A0ABZ1AV26_AROEV</name>
<organism evidence="5 6">
    <name type="scientific">Aromatoleum evansii</name>
    <name type="common">Azoarcus evansii</name>
    <dbReference type="NCBI Taxonomy" id="59406"/>
    <lineage>
        <taxon>Bacteria</taxon>
        <taxon>Pseudomonadati</taxon>
        <taxon>Pseudomonadota</taxon>
        <taxon>Betaproteobacteria</taxon>
        <taxon>Rhodocyclales</taxon>
        <taxon>Rhodocyclaceae</taxon>
        <taxon>Aromatoleum</taxon>
    </lineage>
</organism>
<keyword evidence="2" id="KW-0001">2Fe-2S</keyword>
<evidence type="ECO:0000259" key="4">
    <source>
        <dbReference type="PROSITE" id="PS51384"/>
    </source>
</evidence>
<sequence length="240" mass="26836">MAIVESRLMQCERVAEGTMAFHFSKPAGFRHEAGQSVVLTLVDPPETDGEGDSRAFTIASAPHEPELMIATRMRDTAFKRILKTAQIGTAVRLDGPNGAMVLHDDVARPAVFLAGGIGITPFLAIVRHVVQQQIAHRIHLFYANRRPEDAAFLSELQEMEQLAPGYRLIAVMSQPERSALRWSGETGHIRRELLVRHLTDLRSPMYYFAGPPAMTMAMRGILQEIGVGERAMRYEEFYGY</sequence>
<proteinExistence type="predicted"/>
<accession>A0ABZ1AV26</accession>
<dbReference type="SUPFAM" id="SSF63380">
    <property type="entry name" value="Riboflavin synthase domain-like"/>
    <property type="match status" value="1"/>
</dbReference>
<keyword evidence="2" id="KW-0479">Metal-binding</keyword>
<evidence type="ECO:0000313" key="5">
    <source>
        <dbReference type="EMBL" id="WRL48846.1"/>
    </source>
</evidence>
<gene>
    <name evidence="5" type="ORF">U5817_12580</name>
</gene>
<dbReference type="RefSeq" id="WP_407280977.1">
    <property type="nucleotide sequence ID" value="NZ_CP141259.1"/>
</dbReference>
<dbReference type="PANTHER" id="PTHR47354">
    <property type="entry name" value="NADH OXIDOREDUCTASE HCR"/>
    <property type="match status" value="1"/>
</dbReference>
<evidence type="ECO:0000313" key="6">
    <source>
        <dbReference type="Proteomes" id="UP001626593"/>
    </source>
</evidence>
<dbReference type="PANTHER" id="PTHR47354:SF5">
    <property type="entry name" value="PROTEIN RFBI"/>
    <property type="match status" value="1"/>
</dbReference>
<dbReference type="Gene3D" id="2.40.30.10">
    <property type="entry name" value="Translation factors"/>
    <property type="match status" value="1"/>
</dbReference>
<protein>
    <submittedName>
        <fullName evidence="5">FAD-dependent oxidoreductase</fullName>
    </submittedName>
</protein>
<dbReference type="SUPFAM" id="SSF52343">
    <property type="entry name" value="Ferredoxin reductase-like, C-terminal NADP-linked domain"/>
    <property type="match status" value="1"/>
</dbReference>
<dbReference type="InterPro" id="IPR039261">
    <property type="entry name" value="FNR_nucleotide-bd"/>
</dbReference>
<reference evidence="5 6" key="1">
    <citation type="submission" date="2023-12" db="EMBL/GenBank/DDBJ databases">
        <title>A. evansii MAY27, complete genome.</title>
        <authorList>
            <person name="Wang Y."/>
        </authorList>
    </citation>
    <scope>NUCLEOTIDE SEQUENCE [LARGE SCALE GENOMIC DNA]</scope>
    <source>
        <strain evidence="5 6">MAY27</strain>
    </source>
</reference>
<dbReference type="InterPro" id="IPR050415">
    <property type="entry name" value="MRET"/>
</dbReference>
<dbReference type="PROSITE" id="PS51384">
    <property type="entry name" value="FAD_FR"/>
    <property type="match status" value="1"/>
</dbReference>
<dbReference type="InterPro" id="IPR017938">
    <property type="entry name" value="Riboflavin_synthase-like_b-brl"/>
</dbReference>
<dbReference type="PRINTS" id="PR00410">
    <property type="entry name" value="PHEHYDRXLASE"/>
</dbReference>
<keyword evidence="2" id="KW-0411">Iron-sulfur</keyword>
<dbReference type="PRINTS" id="PR00371">
    <property type="entry name" value="FPNCR"/>
</dbReference>
<dbReference type="Gene3D" id="3.40.50.80">
    <property type="entry name" value="Nucleotide-binding domain of ferredoxin-NADP reductase (FNR) module"/>
    <property type="match status" value="1"/>
</dbReference>
<dbReference type="InterPro" id="IPR001709">
    <property type="entry name" value="Flavoprot_Pyr_Nucl_cyt_Rdtase"/>
</dbReference>
<keyword evidence="2" id="KW-0408">Iron</keyword>